<evidence type="ECO:0000313" key="8">
    <source>
        <dbReference type="EnsemblFungi" id="MAPG_05473T0"/>
    </source>
</evidence>
<evidence type="ECO:0000256" key="3">
    <source>
        <dbReference type="ARBA" id="ARBA00023098"/>
    </source>
</evidence>
<evidence type="ECO:0000313" key="9">
    <source>
        <dbReference type="Proteomes" id="UP000011715"/>
    </source>
</evidence>
<feature type="region of interest" description="Disordered" evidence="5">
    <location>
        <begin position="1"/>
        <end position="30"/>
    </location>
</feature>
<dbReference type="STRING" id="644358.A0A0C4DZH1"/>
<dbReference type="PANTHER" id="PTHR24185">
    <property type="entry name" value="CALCIUM-INDEPENDENT PHOSPHOLIPASE A2-GAMMA"/>
    <property type="match status" value="1"/>
</dbReference>
<dbReference type="AlphaFoldDB" id="A0A0C4DZH1"/>
<dbReference type="PROSITE" id="PS51635">
    <property type="entry name" value="PNPLA"/>
    <property type="match status" value="1"/>
</dbReference>
<feature type="short sequence motif" description="GXSXG" evidence="4">
    <location>
        <begin position="113"/>
        <end position="117"/>
    </location>
</feature>
<keyword evidence="2 4" id="KW-0442">Lipid degradation</keyword>
<feature type="domain" description="PNPLA" evidence="6">
    <location>
        <begin position="47"/>
        <end position="297"/>
    </location>
</feature>
<dbReference type="GO" id="GO:0047499">
    <property type="term" value="F:calcium-independent phospholipase A2 activity"/>
    <property type="evidence" value="ECO:0007669"/>
    <property type="project" value="TreeGrafter"/>
</dbReference>
<reference evidence="8" key="5">
    <citation type="submission" date="2015-06" db="UniProtKB">
        <authorList>
            <consortium name="EnsemblFungi"/>
        </authorList>
    </citation>
    <scope>IDENTIFICATION</scope>
    <source>
        <strain evidence="8">ATCC 64411</strain>
    </source>
</reference>
<dbReference type="InterPro" id="IPR016035">
    <property type="entry name" value="Acyl_Trfase/lysoPLipase"/>
</dbReference>
<evidence type="ECO:0000313" key="7">
    <source>
        <dbReference type="EMBL" id="KLU86461.1"/>
    </source>
</evidence>
<dbReference type="VEuPathDB" id="FungiDB:MAPG_05473"/>
<feature type="active site" description="Nucleophile" evidence="4">
    <location>
        <position position="115"/>
    </location>
</feature>
<feature type="active site" description="Proton acceptor" evidence="4">
    <location>
        <position position="284"/>
    </location>
</feature>
<dbReference type="InterPro" id="IPR002641">
    <property type="entry name" value="PNPLA_dom"/>
</dbReference>
<dbReference type="OrthoDB" id="626167at2759"/>
<keyword evidence="1 4" id="KW-0378">Hydrolase</keyword>
<feature type="short sequence motif" description="GXGXXG" evidence="4">
    <location>
        <begin position="51"/>
        <end position="56"/>
    </location>
</feature>
<organism evidence="8 9">
    <name type="scientific">Magnaporthiopsis poae (strain ATCC 64411 / 73-15)</name>
    <name type="common">Kentucky bluegrass fungus</name>
    <name type="synonym">Magnaporthe poae</name>
    <dbReference type="NCBI Taxonomy" id="644358"/>
    <lineage>
        <taxon>Eukaryota</taxon>
        <taxon>Fungi</taxon>
        <taxon>Dikarya</taxon>
        <taxon>Ascomycota</taxon>
        <taxon>Pezizomycotina</taxon>
        <taxon>Sordariomycetes</taxon>
        <taxon>Sordariomycetidae</taxon>
        <taxon>Magnaporthales</taxon>
        <taxon>Magnaporthaceae</taxon>
        <taxon>Magnaporthiopsis</taxon>
    </lineage>
</organism>
<dbReference type="GO" id="GO:0019369">
    <property type="term" value="P:arachidonate metabolic process"/>
    <property type="evidence" value="ECO:0007669"/>
    <property type="project" value="TreeGrafter"/>
</dbReference>
<reference evidence="9" key="2">
    <citation type="submission" date="2010-05" db="EMBL/GenBank/DDBJ databases">
        <title>The genome sequence of Magnaporthe poae strain ATCC 64411.</title>
        <authorList>
            <person name="Ma L.-J."/>
            <person name="Dead R."/>
            <person name="Young S."/>
            <person name="Zeng Q."/>
            <person name="Koehrsen M."/>
            <person name="Alvarado L."/>
            <person name="Berlin A."/>
            <person name="Chapman S.B."/>
            <person name="Chen Z."/>
            <person name="Freedman E."/>
            <person name="Gellesch M."/>
            <person name="Goldberg J."/>
            <person name="Griggs A."/>
            <person name="Gujja S."/>
            <person name="Heilman E.R."/>
            <person name="Heiman D."/>
            <person name="Hepburn T."/>
            <person name="Howarth C."/>
            <person name="Jen D."/>
            <person name="Larson L."/>
            <person name="Mehta T."/>
            <person name="Neiman D."/>
            <person name="Pearson M."/>
            <person name="Roberts A."/>
            <person name="Saif S."/>
            <person name="Shea T."/>
            <person name="Shenoy N."/>
            <person name="Sisk P."/>
            <person name="Stolte C."/>
            <person name="Sykes S."/>
            <person name="Walk T."/>
            <person name="White J."/>
            <person name="Yandava C."/>
            <person name="Haas B."/>
            <person name="Nusbaum C."/>
            <person name="Birren B."/>
        </authorList>
    </citation>
    <scope>NUCLEOTIDE SEQUENCE [LARGE SCALE GENOMIC DNA]</scope>
    <source>
        <strain evidence="9">ATCC 64411 / 73-15</strain>
    </source>
</reference>
<reference evidence="8" key="4">
    <citation type="journal article" date="2015" name="G3 (Bethesda)">
        <title>Genome sequences of three phytopathogenic species of the Magnaporthaceae family of fungi.</title>
        <authorList>
            <person name="Okagaki L.H."/>
            <person name="Nunes C.C."/>
            <person name="Sailsbery J."/>
            <person name="Clay B."/>
            <person name="Brown D."/>
            <person name="John T."/>
            <person name="Oh Y."/>
            <person name="Young N."/>
            <person name="Fitzgerald M."/>
            <person name="Haas B.J."/>
            <person name="Zeng Q."/>
            <person name="Young S."/>
            <person name="Adiconis X."/>
            <person name="Fan L."/>
            <person name="Levin J.Z."/>
            <person name="Mitchell T.K."/>
            <person name="Okubara P.A."/>
            <person name="Farman M.L."/>
            <person name="Kohn L.M."/>
            <person name="Birren B."/>
            <person name="Ma L.-J."/>
            <person name="Dean R.A."/>
        </authorList>
    </citation>
    <scope>NUCLEOTIDE SEQUENCE</scope>
    <source>
        <strain evidence="8">ATCC 64411 / 73-15</strain>
    </source>
</reference>
<feature type="compositionally biased region" description="Low complexity" evidence="5">
    <location>
        <begin position="1"/>
        <end position="19"/>
    </location>
</feature>
<dbReference type="Gene3D" id="3.40.1090.10">
    <property type="entry name" value="Cytosolic phospholipase A2 catalytic domain"/>
    <property type="match status" value="1"/>
</dbReference>
<dbReference type="Proteomes" id="UP000011715">
    <property type="component" value="Unassembled WGS sequence"/>
</dbReference>
<keyword evidence="3 4" id="KW-0443">Lipid metabolism</keyword>
<feature type="short sequence motif" description="DGA/G" evidence="4">
    <location>
        <begin position="284"/>
        <end position="286"/>
    </location>
</feature>
<dbReference type="eggNOG" id="KOG4231">
    <property type="taxonomic scope" value="Eukaryota"/>
</dbReference>
<dbReference type="EnsemblFungi" id="MAPG_05473T0">
    <property type="protein sequence ID" value="MAPG_05473T0"/>
    <property type="gene ID" value="MAPG_05473"/>
</dbReference>
<dbReference type="GO" id="GO:0016020">
    <property type="term" value="C:membrane"/>
    <property type="evidence" value="ECO:0007669"/>
    <property type="project" value="TreeGrafter"/>
</dbReference>
<name>A0A0C4DZH1_MAGP6</name>
<accession>A0A0C4DZH1</accession>
<feature type="region of interest" description="Disordered" evidence="5">
    <location>
        <begin position="422"/>
        <end position="448"/>
    </location>
</feature>
<dbReference type="PANTHER" id="PTHR24185:SF1">
    <property type="entry name" value="CALCIUM-INDEPENDENT PHOSPHOLIPASE A2-GAMMA"/>
    <property type="match status" value="1"/>
</dbReference>
<reference evidence="7" key="1">
    <citation type="submission" date="2010-05" db="EMBL/GenBank/DDBJ databases">
        <title>The Genome Sequence of Magnaporthe poae strain ATCC 64411.</title>
        <authorList>
            <consortium name="The Broad Institute Genome Sequencing Platform"/>
            <consortium name="Broad Institute Genome Sequencing Center for Infectious Disease"/>
            <person name="Ma L.-J."/>
            <person name="Dead R."/>
            <person name="Young S."/>
            <person name="Zeng Q."/>
            <person name="Koehrsen M."/>
            <person name="Alvarado L."/>
            <person name="Berlin A."/>
            <person name="Chapman S.B."/>
            <person name="Chen Z."/>
            <person name="Freedman E."/>
            <person name="Gellesch M."/>
            <person name="Goldberg J."/>
            <person name="Griggs A."/>
            <person name="Gujja S."/>
            <person name="Heilman E.R."/>
            <person name="Heiman D."/>
            <person name="Hepburn T."/>
            <person name="Howarth C."/>
            <person name="Jen D."/>
            <person name="Larson L."/>
            <person name="Mehta T."/>
            <person name="Neiman D."/>
            <person name="Pearson M."/>
            <person name="Roberts A."/>
            <person name="Saif S."/>
            <person name="Shea T."/>
            <person name="Shenoy N."/>
            <person name="Sisk P."/>
            <person name="Stolte C."/>
            <person name="Sykes S."/>
            <person name="Walk T."/>
            <person name="White J."/>
            <person name="Yandava C."/>
            <person name="Haas B."/>
            <person name="Nusbaum C."/>
            <person name="Birren B."/>
        </authorList>
    </citation>
    <scope>NUCLEOTIDE SEQUENCE</scope>
    <source>
        <strain evidence="7">ATCC 64411</strain>
    </source>
</reference>
<dbReference type="GO" id="GO:0046486">
    <property type="term" value="P:glycerolipid metabolic process"/>
    <property type="evidence" value="ECO:0007669"/>
    <property type="project" value="UniProtKB-ARBA"/>
</dbReference>
<dbReference type="EMBL" id="ADBL01001305">
    <property type="status" value="NOT_ANNOTATED_CDS"/>
    <property type="molecule type" value="Genomic_DNA"/>
</dbReference>
<proteinExistence type="predicted"/>
<protein>
    <recommendedName>
        <fullName evidence="6">PNPLA domain-containing protein</fullName>
    </recommendedName>
</protein>
<keyword evidence="9" id="KW-1185">Reference proteome</keyword>
<dbReference type="SUPFAM" id="SSF52151">
    <property type="entry name" value="FabD/lysophospholipase-like"/>
    <property type="match status" value="1"/>
</dbReference>
<dbReference type="GO" id="GO:0016042">
    <property type="term" value="P:lipid catabolic process"/>
    <property type="evidence" value="ECO:0007669"/>
    <property type="project" value="UniProtKB-UniRule"/>
</dbReference>
<dbReference type="EMBL" id="GL876969">
    <property type="protein sequence ID" value="KLU86461.1"/>
    <property type="molecule type" value="Genomic_DNA"/>
</dbReference>
<evidence type="ECO:0000256" key="2">
    <source>
        <dbReference type="ARBA" id="ARBA00022963"/>
    </source>
</evidence>
<reference evidence="7" key="3">
    <citation type="submission" date="2011-03" db="EMBL/GenBank/DDBJ databases">
        <title>Annotation of Magnaporthe poae ATCC 64411.</title>
        <authorList>
            <person name="Ma L.-J."/>
            <person name="Dead R."/>
            <person name="Young S.K."/>
            <person name="Zeng Q."/>
            <person name="Gargeya S."/>
            <person name="Fitzgerald M."/>
            <person name="Haas B."/>
            <person name="Abouelleil A."/>
            <person name="Alvarado L."/>
            <person name="Arachchi H.M."/>
            <person name="Berlin A."/>
            <person name="Brown A."/>
            <person name="Chapman S.B."/>
            <person name="Chen Z."/>
            <person name="Dunbar C."/>
            <person name="Freedman E."/>
            <person name="Gearin G."/>
            <person name="Gellesch M."/>
            <person name="Goldberg J."/>
            <person name="Griggs A."/>
            <person name="Gujja S."/>
            <person name="Heiman D."/>
            <person name="Howarth C."/>
            <person name="Larson L."/>
            <person name="Lui A."/>
            <person name="MacDonald P.J.P."/>
            <person name="Mehta T."/>
            <person name="Montmayeur A."/>
            <person name="Murphy C."/>
            <person name="Neiman D."/>
            <person name="Pearson M."/>
            <person name="Priest M."/>
            <person name="Roberts A."/>
            <person name="Saif S."/>
            <person name="Shea T."/>
            <person name="Shenoy N."/>
            <person name="Sisk P."/>
            <person name="Stolte C."/>
            <person name="Sykes S."/>
            <person name="Yandava C."/>
            <person name="Wortman J."/>
            <person name="Nusbaum C."/>
            <person name="Birren B."/>
        </authorList>
    </citation>
    <scope>NUCLEOTIDE SEQUENCE</scope>
    <source>
        <strain evidence="7">ATCC 64411</strain>
    </source>
</reference>
<evidence type="ECO:0000256" key="1">
    <source>
        <dbReference type="ARBA" id="ARBA00022801"/>
    </source>
</evidence>
<evidence type="ECO:0000256" key="5">
    <source>
        <dbReference type="SAM" id="MobiDB-lite"/>
    </source>
</evidence>
<sequence length="537" mass="60671">MVSSSSVQPGPSASSSTSAPPRPAAGRRTDTDFEVVYRRDPWTPIVLSLDGGGVRGLSTLFILRKVMERVSELLLQGDTNPVAAALTPGLAPAAPNPRALLPLPCYFFDFIIGTSTGGLIAVMLGHLRMSIDECIVEYWKLSNYVFRPPRHIRLYDARKLETAIKSVVRRYCRCHPDTQRCDGGNELLRQFDYIEPTQEGVESCYQNWTCRVGLVSQRKGSTKETYLWRSYNHNRRFRVPTNPLELNPRDLDGSGIKIWEACRATSAAPFYFSRPKIGHHKHMDGGVGDNNPCNIAYNEALYMSMPNRGNPDNTNRGDVALLLSVGTGKTGAETRFGQHGLGLFTWMRRQITETQTPHENTQEVARRAHTEYFRFSVPPRAGEGGHAGLSKIKLGECKRESIAPWWRSLPLMARLFPPQQRPDPPGWYGALRDEAREGRGRGTRGGYKPDKYRYPTFEDIFERTEEYCHDGLYDREHHPAATTASAIDRCATALVEYARLRHANDPERWKCFVSHPHPDHPMYIDSDLRPRPFNNGV</sequence>
<dbReference type="OMA" id="HEACMAT"/>
<evidence type="ECO:0000259" key="6">
    <source>
        <dbReference type="PROSITE" id="PS51635"/>
    </source>
</evidence>
<feature type="compositionally biased region" description="Basic and acidic residues" evidence="5">
    <location>
        <begin position="431"/>
        <end position="440"/>
    </location>
</feature>
<dbReference type="Pfam" id="PF01734">
    <property type="entry name" value="Patatin"/>
    <property type="match status" value="1"/>
</dbReference>
<gene>
    <name evidence="7" type="ORF">MAPG_05473</name>
</gene>
<evidence type="ECO:0000256" key="4">
    <source>
        <dbReference type="PROSITE-ProRule" id="PRU01161"/>
    </source>
</evidence>